<evidence type="ECO:0000256" key="14">
    <source>
        <dbReference type="ARBA" id="ARBA00023136"/>
    </source>
</evidence>
<protein>
    <recommendedName>
        <fullName evidence="18">Glycoprotein-N-acetylgalactosamine 3-beta-galactosyltransferase 1</fullName>
        <ecNumber evidence="6">2.4.1.122</ecNumber>
    </recommendedName>
    <alternativeName>
        <fullName evidence="20">Core 1 O-glycan T-synthase</fullName>
    </alternativeName>
    <alternativeName>
        <fullName evidence="21">Core 1 UDP-galactose:N-acetylgalactosamine-alpha-R beta 1,3-galactosyltransferase 1</fullName>
    </alternativeName>
    <alternativeName>
        <fullName evidence="19">Core 1 beta1,3-galactosyltransferase 1</fullName>
    </alternativeName>
</protein>
<evidence type="ECO:0000256" key="17">
    <source>
        <dbReference type="ARBA" id="ARBA00023211"/>
    </source>
</evidence>
<keyword evidence="7 25" id="KW-0328">Glycosyltransferase</keyword>
<evidence type="ECO:0000256" key="13">
    <source>
        <dbReference type="ARBA" id="ARBA00022989"/>
    </source>
</evidence>
<dbReference type="KEGG" id="dwi:6643858"/>
<evidence type="ECO:0000256" key="12">
    <source>
        <dbReference type="ARBA" id="ARBA00022968"/>
    </source>
</evidence>
<keyword evidence="11" id="KW-0547">Nucleotide-binding</keyword>
<evidence type="ECO:0000256" key="5">
    <source>
        <dbReference type="ARBA" id="ARBA00011748"/>
    </source>
</evidence>
<dbReference type="GO" id="GO:0016020">
    <property type="term" value="C:membrane"/>
    <property type="evidence" value="ECO:0007669"/>
    <property type="project" value="UniProtKB-SubCell"/>
</dbReference>
<dbReference type="InterPro" id="IPR003378">
    <property type="entry name" value="Fringe-like_glycosylTrfase"/>
</dbReference>
<keyword evidence="10" id="KW-0479">Metal-binding</keyword>
<evidence type="ECO:0000256" key="10">
    <source>
        <dbReference type="ARBA" id="ARBA00022723"/>
    </source>
</evidence>
<keyword evidence="14" id="KW-0472">Membrane</keyword>
<sequence length="341" mass="39097">MMIIFRQQRKRLELLLMLLVGFIWGILLSQLLHRAPFRFTDNDNSLMTSQNPEGTTFLVRSSSSSSHRSPTSLNESETMTEHLLLLNEKTKILCMILTGPKTHQTRAIHVKRTWGSRCNKIIFISSKPDSELNTVVLNVREGYSNLFAKTRAGLEYVYKHYYQQYDWFLKADDDTYVILENLREFLKRYTPKLPVYFGSKLQKHGDHDYISGGAGYVLSKSALQRFMTLGFHNSSICSDRTFGIEDVDLGRCLRNVGVVAGDSQDDQGLPRFVPSPHYQNTLPSNVNSSDCCSNSAFSFHCSNYKDFYVLDYVIYRLRHSGIIPLHENLSKLHLSNSDTHS</sequence>
<keyword evidence="15" id="KW-1015">Disulfide bond</keyword>
<evidence type="ECO:0000256" key="1">
    <source>
        <dbReference type="ARBA" id="ARBA00001936"/>
    </source>
</evidence>
<comment type="subcellular location">
    <subcellularLocation>
        <location evidence="2">Membrane</location>
        <topology evidence="2">Single-pass type II membrane protein</topology>
    </subcellularLocation>
</comment>
<comment type="similarity">
    <text evidence="4">Belongs to the glycosyltransferase 31 family. Beta3-Gal-T subfamily.</text>
</comment>
<dbReference type="HOGENOM" id="CLU_035857_0_0_1"/>
<dbReference type="PANTHER" id="PTHR23033">
    <property type="entry name" value="BETA1,3-GALACTOSYLTRANSFERASE"/>
    <property type="match status" value="1"/>
</dbReference>
<comment type="cofactor">
    <cofactor evidence="1">
        <name>Mn(2+)</name>
        <dbReference type="ChEBI" id="CHEBI:29035"/>
    </cofactor>
</comment>
<dbReference type="FunCoup" id="B4N009">
    <property type="interactions" value="37"/>
</dbReference>
<evidence type="ECO:0000256" key="22">
    <source>
        <dbReference type="ARBA" id="ARBA00059245"/>
    </source>
</evidence>
<gene>
    <name evidence="25" type="primary">Dwil\GK24280</name>
    <name evidence="25" type="ORF">Dwil_GK24280</name>
</gene>
<dbReference type="FunFam" id="3.90.550.50:FF:000017">
    <property type="entry name" value="Glycoprotein-N-acetylgalactosamine 3-beta-galactosyltransferase 1"/>
    <property type="match status" value="1"/>
</dbReference>
<comment type="subunit">
    <text evidence="5">Homodimer; disulfide-linked.</text>
</comment>
<evidence type="ECO:0000256" key="23">
    <source>
        <dbReference type="SAM" id="MobiDB-lite"/>
    </source>
</evidence>
<dbReference type="InParanoid" id="B4N009"/>
<keyword evidence="17" id="KW-0464">Manganese</keyword>
<dbReference type="SMR" id="B4N009"/>
<feature type="region of interest" description="Disordered" evidence="23">
    <location>
        <begin position="57"/>
        <end position="76"/>
    </location>
</feature>
<comment type="pathway">
    <text evidence="3">Protein modification; protein glycosylation.</text>
</comment>
<evidence type="ECO:0000256" key="7">
    <source>
        <dbReference type="ARBA" id="ARBA00022676"/>
    </source>
</evidence>
<evidence type="ECO:0000256" key="8">
    <source>
        <dbReference type="ARBA" id="ARBA00022679"/>
    </source>
</evidence>
<dbReference type="AlphaFoldDB" id="B4N009"/>
<dbReference type="GO" id="GO:0016263">
    <property type="term" value="F:glycoprotein-N-acetylgalactosamine 3-beta-galactosyltransferase activity"/>
    <property type="evidence" value="ECO:0007669"/>
    <property type="project" value="UniProtKB-EC"/>
</dbReference>
<evidence type="ECO:0000256" key="21">
    <source>
        <dbReference type="ARBA" id="ARBA00043065"/>
    </source>
</evidence>
<keyword evidence="12" id="KW-0735">Signal-anchor</keyword>
<dbReference type="PhylomeDB" id="B4N009"/>
<dbReference type="OrthoDB" id="414175at2759"/>
<evidence type="ECO:0000256" key="20">
    <source>
        <dbReference type="ARBA" id="ARBA00042009"/>
    </source>
</evidence>
<dbReference type="SUPFAM" id="SSF53448">
    <property type="entry name" value="Nucleotide-diphospho-sugar transferases"/>
    <property type="match status" value="1"/>
</dbReference>
<evidence type="ECO:0000256" key="15">
    <source>
        <dbReference type="ARBA" id="ARBA00023157"/>
    </source>
</evidence>
<evidence type="ECO:0000256" key="19">
    <source>
        <dbReference type="ARBA" id="ARBA00041226"/>
    </source>
</evidence>
<dbReference type="Proteomes" id="UP000007798">
    <property type="component" value="Unassembled WGS sequence"/>
</dbReference>
<dbReference type="PANTHER" id="PTHR23033:SF14">
    <property type="entry name" value="GLYCOPROTEIN-N-ACETYLGALACTOSAMINE 3-BETA-GALACTOSYLTRANSFERASE 1-RELATED"/>
    <property type="match status" value="1"/>
</dbReference>
<evidence type="ECO:0000256" key="3">
    <source>
        <dbReference type="ARBA" id="ARBA00004922"/>
    </source>
</evidence>
<comment type="function">
    <text evidence="22">Glycosyltransferase that generates the core 1 O-glycan Gal-beta1-3GalNAc-alpha1-Ser/Thr (T antigen), which is a precursor for many extended O-glycans in glycoproteins.</text>
</comment>
<accession>B4N009</accession>
<dbReference type="GO" id="GO:0030145">
    <property type="term" value="F:manganese ion binding"/>
    <property type="evidence" value="ECO:0007669"/>
    <property type="project" value="UniProtKB-ARBA"/>
</dbReference>
<dbReference type="InterPro" id="IPR026050">
    <property type="entry name" value="C1GALT1/C1GALT1_chp1"/>
</dbReference>
<dbReference type="EMBL" id="CH963920">
    <property type="protein sequence ID" value="EDW77944.1"/>
    <property type="molecule type" value="Genomic_DNA"/>
</dbReference>
<dbReference type="EC" id="2.4.1.122" evidence="6"/>
<dbReference type="UniPathway" id="UPA00378"/>
<evidence type="ECO:0000256" key="2">
    <source>
        <dbReference type="ARBA" id="ARBA00004606"/>
    </source>
</evidence>
<evidence type="ECO:0000313" key="26">
    <source>
        <dbReference type="Proteomes" id="UP000007798"/>
    </source>
</evidence>
<evidence type="ECO:0000259" key="24">
    <source>
        <dbReference type="Pfam" id="PF02434"/>
    </source>
</evidence>
<dbReference type="STRING" id="7260.B4N009"/>
<dbReference type="Gene3D" id="3.90.550.50">
    <property type="match status" value="1"/>
</dbReference>
<feature type="compositionally biased region" description="Low complexity" evidence="23">
    <location>
        <begin position="61"/>
        <end position="72"/>
    </location>
</feature>
<organism evidence="25 26">
    <name type="scientific">Drosophila willistoni</name>
    <name type="common">Fruit fly</name>
    <dbReference type="NCBI Taxonomy" id="7260"/>
    <lineage>
        <taxon>Eukaryota</taxon>
        <taxon>Metazoa</taxon>
        <taxon>Ecdysozoa</taxon>
        <taxon>Arthropoda</taxon>
        <taxon>Hexapoda</taxon>
        <taxon>Insecta</taxon>
        <taxon>Pterygota</taxon>
        <taxon>Neoptera</taxon>
        <taxon>Endopterygota</taxon>
        <taxon>Diptera</taxon>
        <taxon>Brachycera</taxon>
        <taxon>Muscomorpha</taxon>
        <taxon>Ephydroidea</taxon>
        <taxon>Drosophilidae</taxon>
        <taxon>Drosophila</taxon>
        <taxon>Sophophora</taxon>
    </lineage>
</organism>
<evidence type="ECO:0000256" key="16">
    <source>
        <dbReference type="ARBA" id="ARBA00023180"/>
    </source>
</evidence>
<keyword evidence="9" id="KW-0812">Transmembrane</keyword>
<keyword evidence="26" id="KW-1185">Reference proteome</keyword>
<name>B4N009_DROWI</name>
<dbReference type="OMA" id="NLWPKTR"/>
<keyword evidence="8 25" id="KW-0808">Transferase</keyword>
<keyword evidence="13" id="KW-1133">Transmembrane helix</keyword>
<evidence type="ECO:0000256" key="11">
    <source>
        <dbReference type="ARBA" id="ARBA00022741"/>
    </source>
</evidence>
<dbReference type="InterPro" id="IPR029044">
    <property type="entry name" value="Nucleotide-diphossugar_trans"/>
</dbReference>
<dbReference type="eggNOG" id="KOG2246">
    <property type="taxonomic scope" value="Eukaryota"/>
</dbReference>
<evidence type="ECO:0000313" key="25">
    <source>
        <dbReference type="EMBL" id="EDW77944.1"/>
    </source>
</evidence>
<keyword evidence="16" id="KW-0325">Glycoprotein</keyword>
<reference evidence="25 26" key="1">
    <citation type="journal article" date="2007" name="Nature">
        <title>Evolution of genes and genomes on the Drosophila phylogeny.</title>
        <authorList>
            <consortium name="Drosophila 12 Genomes Consortium"/>
            <person name="Clark A.G."/>
            <person name="Eisen M.B."/>
            <person name="Smith D.R."/>
            <person name="Bergman C.M."/>
            <person name="Oliver B."/>
            <person name="Markow T.A."/>
            <person name="Kaufman T.C."/>
            <person name="Kellis M."/>
            <person name="Gelbart W."/>
            <person name="Iyer V.N."/>
            <person name="Pollard D.A."/>
            <person name="Sackton T.B."/>
            <person name="Larracuente A.M."/>
            <person name="Singh N.D."/>
            <person name="Abad J.P."/>
            <person name="Abt D.N."/>
            <person name="Adryan B."/>
            <person name="Aguade M."/>
            <person name="Akashi H."/>
            <person name="Anderson W.W."/>
            <person name="Aquadro C.F."/>
            <person name="Ardell D.H."/>
            <person name="Arguello R."/>
            <person name="Artieri C.G."/>
            <person name="Barbash D.A."/>
            <person name="Barker D."/>
            <person name="Barsanti P."/>
            <person name="Batterham P."/>
            <person name="Batzoglou S."/>
            <person name="Begun D."/>
            <person name="Bhutkar A."/>
            <person name="Blanco E."/>
            <person name="Bosak S.A."/>
            <person name="Bradley R.K."/>
            <person name="Brand A.D."/>
            <person name="Brent M.R."/>
            <person name="Brooks A.N."/>
            <person name="Brown R.H."/>
            <person name="Butlin R.K."/>
            <person name="Caggese C."/>
            <person name="Calvi B.R."/>
            <person name="Bernardo de Carvalho A."/>
            <person name="Caspi A."/>
            <person name="Castrezana S."/>
            <person name="Celniker S.E."/>
            <person name="Chang J.L."/>
            <person name="Chapple C."/>
            <person name="Chatterji S."/>
            <person name="Chinwalla A."/>
            <person name="Civetta A."/>
            <person name="Clifton S.W."/>
            <person name="Comeron J.M."/>
            <person name="Costello J.C."/>
            <person name="Coyne J.A."/>
            <person name="Daub J."/>
            <person name="David R.G."/>
            <person name="Delcher A.L."/>
            <person name="Delehaunty K."/>
            <person name="Do C.B."/>
            <person name="Ebling H."/>
            <person name="Edwards K."/>
            <person name="Eickbush T."/>
            <person name="Evans J.D."/>
            <person name="Filipski A."/>
            <person name="Findeiss S."/>
            <person name="Freyhult E."/>
            <person name="Fulton L."/>
            <person name="Fulton R."/>
            <person name="Garcia A.C."/>
            <person name="Gardiner A."/>
            <person name="Garfield D.A."/>
            <person name="Garvin B.E."/>
            <person name="Gibson G."/>
            <person name="Gilbert D."/>
            <person name="Gnerre S."/>
            <person name="Godfrey J."/>
            <person name="Good R."/>
            <person name="Gotea V."/>
            <person name="Gravely B."/>
            <person name="Greenberg A.J."/>
            <person name="Griffiths-Jones S."/>
            <person name="Gross S."/>
            <person name="Guigo R."/>
            <person name="Gustafson E.A."/>
            <person name="Haerty W."/>
            <person name="Hahn M.W."/>
            <person name="Halligan D.L."/>
            <person name="Halpern A.L."/>
            <person name="Halter G.M."/>
            <person name="Han M.V."/>
            <person name="Heger A."/>
            <person name="Hillier L."/>
            <person name="Hinrichs A.S."/>
            <person name="Holmes I."/>
            <person name="Hoskins R.A."/>
            <person name="Hubisz M.J."/>
            <person name="Hultmark D."/>
            <person name="Huntley M.A."/>
            <person name="Jaffe D.B."/>
            <person name="Jagadeeshan S."/>
            <person name="Jeck W.R."/>
            <person name="Johnson J."/>
            <person name="Jones C.D."/>
            <person name="Jordan W.C."/>
            <person name="Karpen G.H."/>
            <person name="Kataoka E."/>
            <person name="Keightley P.D."/>
            <person name="Kheradpour P."/>
            <person name="Kirkness E.F."/>
            <person name="Koerich L.B."/>
            <person name="Kristiansen K."/>
            <person name="Kudrna D."/>
            <person name="Kulathinal R.J."/>
            <person name="Kumar S."/>
            <person name="Kwok R."/>
            <person name="Lander E."/>
            <person name="Langley C.H."/>
            <person name="Lapoint R."/>
            <person name="Lazzaro B.P."/>
            <person name="Lee S.J."/>
            <person name="Levesque L."/>
            <person name="Li R."/>
            <person name="Lin C.F."/>
            <person name="Lin M.F."/>
            <person name="Lindblad-Toh K."/>
            <person name="Llopart A."/>
            <person name="Long M."/>
            <person name="Low L."/>
            <person name="Lozovsky E."/>
            <person name="Lu J."/>
            <person name="Luo M."/>
            <person name="Machado C.A."/>
            <person name="Makalowski W."/>
            <person name="Marzo M."/>
            <person name="Matsuda M."/>
            <person name="Matzkin L."/>
            <person name="McAllister B."/>
            <person name="McBride C.S."/>
            <person name="McKernan B."/>
            <person name="McKernan K."/>
            <person name="Mendez-Lago M."/>
            <person name="Minx P."/>
            <person name="Mollenhauer M.U."/>
            <person name="Montooth K."/>
            <person name="Mount S.M."/>
            <person name="Mu X."/>
            <person name="Myers E."/>
            <person name="Negre B."/>
            <person name="Newfeld S."/>
            <person name="Nielsen R."/>
            <person name="Noor M.A."/>
            <person name="O'Grady P."/>
            <person name="Pachter L."/>
            <person name="Papaceit M."/>
            <person name="Parisi M.J."/>
            <person name="Parisi M."/>
            <person name="Parts L."/>
            <person name="Pedersen J.S."/>
            <person name="Pesole G."/>
            <person name="Phillippy A.M."/>
            <person name="Ponting C.P."/>
            <person name="Pop M."/>
            <person name="Porcelli D."/>
            <person name="Powell J.R."/>
            <person name="Prohaska S."/>
            <person name="Pruitt K."/>
            <person name="Puig M."/>
            <person name="Quesneville H."/>
            <person name="Ram K.R."/>
            <person name="Rand D."/>
            <person name="Rasmussen M.D."/>
            <person name="Reed L.K."/>
            <person name="Reenan R."/>
            <person name="Reily A."/>
            <person name="Remington K.A."/>
            <person name="Rieger T.T."/>
            <person name="Ritchie M.G."/>
            <person name="Robin C."/>
            <person name="Rogers Y.H."/>
            <person name="Rohde C."/>
            <person name="Rozas J."/>
            <person name="Rubenfield M.J."/>
            <person name="Ruiz A."/>
            <person name="Russo S."/>
            <person name="Salzberg S.L."/>
            <person name="Sanchez-Gracia A."/>
            <person name="Saranga D.J."/>
            <person name="Sato H."/>
            <person name="Schaeffer S.W."/>
            <person name="Schatz M.C."/>
            <person name="Schlenke T."/>
            <person name="Schwartz R."/>
            <person name="Segarra C."/>
            <person name="Singh R.S."/>
            <person name="Sirot L."/>
            <person name="Sirota M."/>
            <person name="Sisneros N.B."/>
            <person name="Smith C.D."/>
            <person name="Smith T.F."/>
            <person name="Spieth J."/>
            <person name="Stage D.E."/>
            <person name="Stark A."/>
            <person name="Stephan W."/>
            <person name="Strausberg R.L."/>
            <person name="Strempel S."/>
            <person name="Sturgill D."/>
            <person name="Sutton G."/>
            <person name="Sutton G.G."/>
            <person name="Tao W."/>
            <person name="Teichmann S."/>
            <person name="Tobari Y.N."/>
            <person name="Tomimura Y."/>
            <person name="Tsolas J.M."/>
            <person name="Valente V.L."/>
            <person name="Venter E."/>
            <person name="Venter J.C."/>
            <person name="Vicario S."/>
            <person name="Vieira F.G."/>
            <person name="Vilella A.J."/>
            <person name="Villasante A."/>
            <person name="Walenz B."/>
            <person name="Wang J."/>
            <person name="Wasserman M."/>
            <person name="Watts T."/>
            <person name="Wilson D."/>
            <person name="Wilson R.K."/>
            <person name="Wing R.A."/>
            <person name="Wolfner M.F."/>
            <person name="Wong A."/>
            <person name="Wong G.K."/>
            <person name="Wu C.I."/>
            <person name="Wu G."/>
            <person name="Yamamoto D."/>
            <person name="Yang H.P."/>
            <person name="Yang S.P."/>
            <person name="Yorke J.A."/>
            <person name="Yoshida K."/>
            <person name="Zdobnov E."/>
            <person name="Zhang P."/>
            <person name="Zhang Y."/>
            <person name="Zimin A.V."/>
            <person name="Baldwin J."/>
            <person name="Abdouelleil A."/>
            <person name="Abdulkadir J."/>
            <person name="Abebe A."/>
            <person name="Abera B."/>
            <person name="Abreu J."/>
            <person name="Acer S.C."/>
            <person name="Aftuck L."/>
            <person name="Alexander A."/>
            <person name="An P."/>
            <person name="Anderson E."/>
            <person name="Anderson S."/>
            <person name="Arachi H."/>
            <person name="Azer M."/>
            <person name="Bachantsang P."/>
            <person name="Barry A."/>
            <person name="Bayul T."/>
            <person name="Berlin A."/>
            <person name="Bessette D."/>
            <person name="Bloom T."/>
            <person name="Blye J."/>
            <person name="Boguslavskiy L."/>
            <person name="Bonnet C."/>
            <person name="Boukhgalter B."/>
            <person name="Bourzgui I."/>
            <person name="Brown A."/>
            <person name="Cahill P."/>
            <person name="Channer S."/>
            <person name="Cheshatsang Y."/>
            <person name="Chuda L."/>
            <person name="Citroen M."/>
            <person name="Collymore A."/>
            <person name="Cooke P."/>
            <person name="Costello M."/>
            <person name="D'Aco K."/>
            <person name="Daza R."/>
            <person name="De Haan G."/>
            <person name="DeGray S."/>
            <person name="DeMaso C."/>
            <person name="Dhargay N."/>
            <person name="Dooley K."/>
            <person name="Dooley E."/>
            <person name="Doricent M."/>
            <person name="Dorje P."/>
            <person name="Dorjee K."/>
            <person name="Dupes A."/>
            <person name="Elong R."/>
            <person name="Falk J."/>
            <person name="Farina A."/>
            <person name="Faro S."/>
            <person name="Ferguson D."/>
            <person name="Fisher S."/>
            <person name="Foley C.D."/>
            <person name="Franke A."/>
            <person name="Friedrich D."/>
            <person name="Gadbois L."/>
            <person name="Gearin G."/>
            <person name="Gearin C.R."/>
            <person name="Giannoukos G."/>
            <person name="Goode T."/>
            <person name="Graham J."/>
            <person name="Grandbois E."/>
            <person name="Grewal S."/>
            <person name="Gyaltsen K."/>
            <person name="Hafez N."/>
            <person name="Hagos B."/>
            <person name="Hall J."/>
            <person name="Henson C."/>
            <person name="Hollinger A."/>
            <person name="Honan T."/>
            <person name="Huard M.D."/>
            <person name="Hughes L."/>
            <person name="Hurhula B."/>
            <person name="Husby M.E."/>
            <person name="Kamat A."/>
            <person name="Kanga B."/>
            <person name="Kashin S."/>
            <person name="Khazanovich D."/>
            <person name="Kisner P."/>
            <person name="Lance K."/>
            <person name="Lara M."/>
            <person name="Lee W."/>
            <person name="Lennon N."/>
            <person name="Letendre F."/>
            <person name="LeVine R."/>
            <person name="Lipovsky A."/>
            <person name="Liu X."/>
            <person name="Liu J."/>
            <person name="Liu S."/>
            <person name="Lokyitsang T."/>
            <person name="Lokyitsang Y."/>
            <person name="Lubonja R."/>
            <person name="Lui A."/>
            <person name="MacDonald P."/>
            <person name="Magnisalis V."/>
            <person name="Maru K."/>
            <person name="Matthews C."/>
            <person name="McCusker W."/>
            <person name="McDonough S."/>
            <person name="Mehta T."/>
            <person name="Meldrim J."/>
            <person name="Meneus L."/>
            <person name="Mihai O."/>
            <person name="Mihalev A."/>
            <person name="Mihova T."/>
            <person name="Mittelman R."/>
            <person name="Mlenga V."/>
            <person name="Montmayeur A."/>
            <person name="Mulrain L."/>
            <person name="Navidi A."/>
            <person name="Naylor J."/>
            <person name="Negash T."/>
            <person name="Nguyen T."/>
            <person name="Nguyen N."/>
            <person name="Nicol R."/>
            <person name="Norbu C."/>
            <person name="Norbu N."/>
            <person name="Novod N."/>
            <person name="O'Neill B."/>
            <person name="Osman S."/>
            <person name="Markiewicz E."/>
            <person name="Oyono O.L."/>
            <person name="Patti C."/>
            <person name="Phunkhang P."/>
            <person name="Pierre F."/>
            <person name="Priest M."/>
            <person name="Raghuraman S."/>
            <person name="Rege F."/>
            <person name="Reyes R."/>
            <person name="Rise C."/>
            <person name="Rogov P."/>
            <person name="Ross K."/>
            <person name="Ryan E."/>
            <person name="Settipalli S."/>
            <person name="Shea T."/>
            <person name="Sherpa N."/>
            <person name="Shi L."/>
            <person name="Shih D."/>
            <person name="Sparrow T."/>
            <person name="Spaulding J."/>
            <person name="Stalker J."/>
            <person name="Stange-Thomann N."/>
            <person name="Stavropoulos S."/>
            <person name="Stone C."/>
            <person name="Strader C."/>
            <person name="Tesfaye S."/>
            <person name="Thomson T."/>
            <person name="Thoulutsang Y."/>
            <person name="Thoulutsang D."/>
            <person name="Topham K."/>
            <person name="Topping I."/>
            <person name="Tsamla T."/>
            <person name="Vassiliev H."/>
            <person name="Vo A."/>
            <person name="Wangchuk T."/>
            <person name="Wangdi T."/>
            <person name="Weiand M."/>
            <person name="Wilkinson J."/>
            <person name="Wilson A."/>
            <person name="Yadav S."/>
            <person name="Young G."/>
            <person name="Yu Q."/>
            <person name="Zembek L."/>
            <person name="Zhong D."/>
            <person name="Zimmer A."/>
            <person name="Zwirko Z."/>
            <person name="Jaffe D.B."/>
            <person name="Alvarez P."/>
            <person name="Brockman W."/>
            <person name="Butler J."/>
            <person name="Chin C."/>
            <person name="Gnerre S."/>
            <person name="Grabherr M."/>
            <person name="Kleber M."/>
            <person name="Mauceli E."/>
            <person name="MacCallum I."/>
        </authorList>
    </citation>
    <scope>NUCLEOTIDE SEQUENCE [LARGE SCALE GENOMIC DNA]</scope>
    <source>
        <strain evidence="26">Tucson 14030-0811.24</strain>
    </source>
</reference>
<evidence type="ECO:0000256" key="18">
    <source>
        <dbReference type="ARBA" id="ARBA00040898"/>
    </source>
</evidence>
<proteinExistence type="inferred from homology"/>
<feature type="domain" description="Fringe-like glycosyltransferase" evidence="24">
    <location>
        <begin position="89"/>
        <end position="257"/>
    </location>
</feature>
<dbReference type="Pfam" id="PF02434">
    <property type="entry name" value="Fringe"/>
    <property type="match status" value="1"/>
</dbReference>
<dbReference type="GO" id="GO:0000166">
    <property type="term" value="F:nucleotide binding"/>
    <property type="evidence" value="ECO:0007669"/>
    <property type="project" value="UniProtKB-KW"/>
</dbReference>
<evidence type="ECO:0000256" key="4">
    <source>
        <dbReference type="ARBA" id="ARBA00006462"/>
    </source>
</evidence>
<evidence type="ECO:0000256" key="9">
    <source>
        <dbReference type="ARBA" id="ARBA00022692"/>
    </source>
</evidence>
<evidence type="ECO:0000256" key="6">
    <source>
        <dbReference type="ARBA" id="ARBA00012557"/>
    </source>
</evidence>